<sequence>MNTNNNLYTIVYATLMVVATAAILAFVSMALKERQQKNIDMETQLSILSAVSLAADANSADDKIAYVQNEYDKYIKNSYLVNYKGETVPGDAFTVSLKSQYDLMKQIASAPEQEQEALKAKLQLPVFECTMDNGEKVYIVACYGTGLWGPIWGYIGLKSDFNTIYGAMFAHKGETPGLGAEIATPAFCAQFKGKSLFDGNTFTSIAIVKGGAEEGNPHEVDAVSGGTITSKALDASIRQWFEYYVPYLQLSAKAGNAPEETVPMAEILTEEETSVEQ</sequence>
<name>A0A9D9DNL6_9BACT</name>
<keyword evidence="10 16" id="KW-0520">NAD</keyword>
<dbReference type="Pfam" id="PF04205">
    <property type="entry name" value="FMN_bind"/>
    <property type="match status" value="1"/>
</dbReference>
<evidence type="ECO:0000256" key="15">
    <source>
        <dbReference type="ARBA" id="ARBA00023201"/>
    </source>
</evidence>
<keyword evidence="9 16" id="KW-1133">Transmembrane helix</keyword>
<keyword evidence="6 16" id="KW-0288">FMN</keyword>
<dbReference type="NCBIfam" id="TIGR01938">
    <property type="entry name" value="nqrC"/>
    <property type="match status" value="1"/>
</dbReference>
<evidence type="ECO:0000256" key="16">
    <source>
        <dbReference type="HAMAP-Rule" id="MF_00427"/>
    </source>
</evidence>
<comment type="caution">
    <text evidence="19">The sequence shown here is derived from an EMBL/GenBank/DDBJ whole genome shotgun (WGS) entry which is preliminary data.</text>
</comment>
<keyword evidence="5 16" id="KW-0285">Flavoprotein</keyword>
<dbReference type="PANTHER" id="PTHR37838">
    <property type="entry name" value="NA(+)-TRANSLOCATING NADH-QUINONE REDUCTASE SUBUNIT C"/>
    <property type="match status" value="1"/>
</dbReference>
<accession>A0A9D9DNL6</accession>
<evidence type="ECO:0000256" key="7">
    <source>
        <dbReference type="ARBA" id="ARBA00022692"/>
    </source>
</evidence>
<keyword evidence="4 16" id="KW-0597">Phosphoprotein</keyword>
<keyword evidence="13 16" id="KW-0830">Ubiquinone</keyword>
<dbReference type="Proteomes" id="UP000823635">
    <property type="component" value="Unassembled WGS sequence"/>
</dbReference>
<evidence type="ECO:0000313" key="20">
    <source>
        <dbReference type="Proteomes" id="UP000823635"/>
    </source>
</evidence>
<dbReference type="GO" id="GO:0010181">
    <property type="term" value="F:FMN binding"/>
    <property type="evidence" value="ECO:0007669"/>
    <property type="project" value="UniProtKB-UniRule"/>
</dbReference>
<keyword evidence="7 16" id="KW-0812">Transmembrane</keyword>
<evidence type="ECO:0000256" key="5">
    <source>
        <dbReference type="ARBA" id="ARBA00022630"/>
    </source>
</evidence>
<evidence type="ECO:0000256" key="12">
    <source>
        <dbReference type="ARBA" id="ARBA00023065"/>
    </source>
</evidence>
<evidence type="ECO:0000259" key="18">
    <source>
        <dbReference type="SMART" id="SM00900"/>
    </source>
</evidence>
<dbReference type="GO" id="GO:0005886">
    <property type="term" value="C:plasma membrane"/>
    <property type="evidence" value="ECO:0007669"/>
    <property type="project" value="UniProtKB-SubCell"/>
</dbReference>
<keyword evidence="15 16" id="KW-0739">Sodium transport</keyword>
<keyword evidence="12 16" id="KW-0406">Ion transport</keyword>
<evidence type="ECO:0000256" key="1">
    <source>
        <dbReference type="ARBA" id="ARBA00022448"/>
    </source>
</evidence>
<keyword evidence="3" id="KW-0997">Cell inner membrane</keyword>
<dbReference type="InterPro" id="IPR010204">
    <property type="entry name" value="NqrC"/>
</dbReference>
<evidence type="ECO:0000256" key="3">
    <source>
        <dbReference type="ARBA" id="ARBA00022519"/>
    </source>
</evidence>
<evidence type="ECO:0000256" key="13">
    <source>
        <dbReference type="ARBA" id="ARBA00023075"/>
    </source>
</evidence>
<comment type="caution">
    <text evidence="16">Lacks conserved residue(s) required for the propagation of feature annotation.</text>
</comment>
<evidence type="ECO:0000256" key="2">
    <source>
        <dbReference type="ARBA" id="ARBA00022475"/>
    </source>
</evidence>
<evidence type="ECO:0000256" key="10">
    <source>
        <dbReference type="ARBA" id="ARBA00023027"/>
    </source>
</evidence>
<dbReference type="SMART" id="SM00900">
    <property type="entry name" value="FMN_bind"/>
    <property type="match status" value="1"/>
</dbReference>
<keyword evidence="11 16" id="KW-0915">Sodium</keyword>
<comment type="function">
    <text evidence="16">NQR complex catalyzes the reduction of ubiquinone-1 to ubiquinol by two successive reactions, coupled with the transport of Na(+) ions from the cytoplasm to the periplasm. NqrA to NqrE are probably involved in the second step, the conversion of ubisemiquinone to ubiquinol.</text>
</comment>
<protein>
    <recommendedName>
        <fullName evidence="16 17">Na(+)-translocating NADH-quinone reductase subunit C</fullName>
        <shortName evidence="16 17">Na(+)-NQR subunit C</shortName>
        <shortName evidence="16 17">Na(+)-translocating NQR subunit C</shortName>
        <ecNumber evidence="16 17">7.2.1.1</ecNumber>
    </recommendedName>
    <alternativeName>
        <fullName evidence="16 17">NQR complex subunit C</fullName>
    </alternativeName>
    <alternativeName>
        <fullName evidence="16 17">NQR-1 subunit C</fullName>
    </alternativeName>
</protein>
<feature type="domain" description="FMN-binding" evidence="18">
    <location>
        <begin position="146"/>
        <end position="244"/>
    </location>
</feature>
<dbReference type="GO" id="GO:0016655">
    <property type="term" value="F:oxidoreductase activity, acting on NAD(P)H, quinone or similar compound as acceptor"/>
    <property type="evidence" value="ECO:0007669"/>
    <property type="project" value="UniProtKB-UniRule"/>
</dbReference>
<keyword evidence="1 16" id="KW-0813">Transport</keyword>
<gene>
    <name evidence="16 19" type="primary">nqrC</name>
    <name evidence="19" type="ORF">IAC68_00260</name>
</gene>
<dbReference type="EMBL" id="JADINB010000006">
    <property type="protein sequence ID" value="MBO8428354.1"/>
    <property type="molecule type" value="Genomic_DNA"/>
</dbReference>
<evidence type="ECO:0000313" key="19">
    <source>
        <dbReference type="EMBL" id="MBO8428354.1"/>
    </source>
</evidence>
<evidence type="ECO:0000256" key="11">
    <source>
        <dbReference type="ARBA" id="ARBA00023053"/>
    </source>
</evidence>
<comment type="subunit">
    <text evidence="16 17">Composed of six subunits; NqrA, NqrB, NqrC, NqrD, NqrE and NqrF.</text>
</comment>
<comment type="catalytic activity">
    <reaction evidence="16 17">
        <text>a ubiquinone + n Na(+)(in) + NADH + H(+) = a ubiquinol + n Na(+)(out) + NAD(+)</text>
        <dbReference type="Rhea" id="RHEA:47748"/>
        <dbReference type="Rhea" id="RHEA-COMP:9565"/>
        <dbReference type="Rhea" id="RHEA-COMP:9566"/>
        <dbReference type="ChEBI" id="CHEBI:15378"/>
        <dbReference type="ChEBI" id="CHEBI:16389"/>
        <dbReference type="ChEBI" id="CHEBI:17976"/>
        <dbReference type="ChEBI" id="CHEBI:29101"/>
        <dbReference type="ChEBI" id="CHEBI:57540"/>
        <dbReference type="ChEBI" id="CHEBI:57945"/>
        <dbReference type="EC" id="7.2.1.1"/>
    </reaction>
</comment>
<feature type="modified residue" description="FMN phosphoryl threonine" evidence="16">
    <location>
        <position position="227"/>
    </location>
</feature>
<organism evidence="19 20">
    <name type="scientific">Candidatus Egerieousia excrementavium</name>
    <dbReference type="NCBI Taxonomy" id="2840778"/>
    <lineage>
        <taxon>Bacteria</taxon>
        <taxon>Pseudomonadati</taxon>
        <taxon>Bacteroidota</taxon>
        <taxon>Bacteroidia</taxon>
        <taxon>Bacteroidales</taxon>
        <taxon>Candidatus Egerieousia</taxon>
    </lineage>
</organism>
<keyword evidence="14 16" id="KW-0472">Membrane</keyword>
<comment type="subcellular location">
    <subcellularLocation>
        <location evidence="16">Cell membrane</location>
        <topology evidence="16">Single-pass membrane protein</topology>
    </subcellularLocation>
</comment>
<proteinExistence type="inferred from homology"/>
<feature type="transmembrane region" description="Helical" evidence="16">
    <location>
        <begin position="6"/>
        <end position="31"/>
    </location>
</feature>
<evidence type="ECO:0000256" key="6">
    <source>
        <dbReference type="ARBA" id="ARBA00022643"/>
    </source>
</evidence>
<reference evidence="19" key="1">
    <citation type="submission" date="2020-10" db="EMBL/GenBank/DDBJ databases">
        <authorList>
            <person name="Gilroy R."/>
        </authorList>
    </citation>
    <scope>NUCLEOTIDE SEQUENCE</scope>
    <source>
        <strain evidence="19">15467</strain>
    </source>
</reference>
<dbReference type="InterPro" id="IPR007329">
    <property type="entry name" value="FMN-bd"/>
</dbReference>
<keyword evidence="2 16" id="KW-1003">Cell membrane</keyword>
<evidence type="ECO:0000256" key="8">
    <source>
        <dbReference type="ARBA" id="ARBA00022967"/>
    </source>
</evidence>
<evidence type="ECO:0000256" key="17">
    <source>
        <dbReference type="PIRNR" id="PIRNR009437"/>
    </source>
</evidence>
<dbReference type="PANTHER" id="PTHR37838:SF1">
    <property type="entry name" value="NA(+)-TRANSLOCATING NADH-QUINONE REDUCTASE SUBUNIT C"/>
    <property type="match status" value="1"/>
</dbReference>
<evidence type="ECO:0000256" key="9">
    <source>
        <dbReference type="ARBA" id="ARBA00022989"/>
    </source>
</evidence>
<comment type="cofactor">
    <cofactor evidence="16 17">
        <name>FMN</name>
        <dbReference type="ChEBI" id="CHEBI:58210"/>
    </cofactor>
</comment>
<comment type="similarity">
    <text evidence="16 17">Belongs to the NqrC family.</text>
</comment>
<keyword evidence="8 16" id="KW-1278">Translocase</keyword>
<evidence type="ECO:0000256" key="14">
    <source>
        <dbReference type="ARBA" id="ARBA00023136"/>
    </source>
</evidence>
<dbReference type="HAMAP" id="MF_00427">
    <property type="entry name" value="NqrC"/>
    <property type="match status" value="1"/>
</dbReference>
<dbReference type="PIRSF" id="PIRSF009437">
    <property type="entry name" value="NQR-1_subunit_C"/>
    <property type="match status" value="1"/>
</dbReference>
<evidence type="ECO:0000256" key="4">
    <source>
        <dbReference type="ARBA" id="ARBA00022553"/>
    </source>
</evidence>
<dbReference type="AlphaFoldDB" id="A0A9D9DNL6"/>
<dbReference type="GO" id="GO:0006814">
    <property type="term" value="P:sodium ion transport"/>
    <property type="evidence" value="ECO:0007669"/>
    <property type="project" value="UniProtKB-UniRule"/>
</dbReference>
<reference evidence="19" key="2">
    <citation type="journal article" date="2021" name="PeerJ">
        <title>Extensive microbial diversity within the chicken gut microbiome revealed by metagenomics and culture.</title>
        <authorList>
            <person name="Gilroy R."/>
            <person name="Ravi A."/>
            <person name="Getino M."/>
            <person name="Pursley I."/>
            <person name="Horton D.L."/>
            <person name="Alikhan N.F."/>
            <person name="Baker D."/>
            <person name="Gharbi K."/>
            <person name="Hall N."/>
            <person name="Watson M."/>
            <person name="Adriaenssens E.M."/>
            <person name="Foster-Nyarko E."/>
            <person name="Jarju S."/>
            <person name="Secka A."/>
            <person name="Antonio M."/>
            <person name="Oren A."/>
            <person name="Chaudhuri R.R."/>
            <person name="La Ragione R."/>
            <person name="Hildebrand F."/>
            <person name="Pallen M.J."/>
        </authorList>
    </citation>
    <scope>NUCLEOTIDE SEQUENCE</scope>
    <source>
        <strain evidence="19">15467</strain>
    </source>
</reference>
<dbReference type="EC" id="7.2.1.1" evidence="16 17"/>